<protein>
    <recommendedName>
        <fullName evidence="2 9">DNA polymerase III subunit delta</fullName>
        <ecNumber evidence="1 9">2.7.7.7</ecNumber>
    </recommendedName>
</protein>
<dbReference type="EC" id="2.7.7.7" evidence="1 9"/>
<evidence type="ECO:0000256" key="7">
    <source>
        <dbReference type="ARBA" id="ARBA00034754"/>
    </source>
</evidence>
<dbReference type="Pfam" id="PF06144">
    <property type="entry name" value="DNA_pol3_delta"/>
    <property type="match status" value="1"/>
</dbReference>
<evidence type="ECO:0000259" key="10">
    <source>
        <dbReference type="Pfam" id="PF06144"/>
    </source>
</evidence>
<dbReference type="InterPro" id="IPR005790">
    <property type="entry name" value="DNA_polIII_delta"/>
</dbReference>
<sequence length="347" mass="39301">MQIRLEQLSAHLKHGLACAYVISGDEPLQTTETLDVIRQSARDSGFTERIVFHVDNQFDWNIVRQYIDNFSLFSEKHLLDIRLPSGNIDQLGTDVLVRYVSLSNPNQIMLVSTGQLDAKQRRSKWYKSLEKVGITIAIWPIDPRNLPRWIKARVLHRGITITTEAAKLLANRVEGNLLACVQEIEKFVLLGDTHEIDVQNVLECVTDSTHFESFDLVDSTLMGDAKHTVRILLRLEEEGTNPLPVLGILVWEIREIARISSELTGNAYLEQVIRGQSVWYRRKKLIASALGRHDRIAWLKMLRVAECVDQIIKGTRKGDPWEGLLGLALLIVGVQTPFLSTLHSGNS</sequence>
<keyword evidence="3" id="KW-0808">Transferase</keyword>
<dbReference type="Gene3D" id="1.10.8.60">
    <property type="match status" value="1"/>
</dbReference>
<comment type="catalytic activity">
    <reaction evidence="8">
        <text>DNA(n) + a 2'-deoxyribonucleoside 5'-triphosphate = DNA(n+1) + diphosphate</text>
        <dbReference type="Rhea" id="RHEA:22508"/>
        <dbReference type="Rhea" id="RHEA-COMP:17339"/>
        <dbReference type="Rhea" id="RHEA-COMP:17340"/>
        <dbReference type="ChEBI" id="CHEBI:33019"/>
        <dbReference type="ChEBI" id="CHEBI:61560"/>
        <dbReference type="ChEBI" id="CHEBI:173112"/>
        <dbReference type="EC" id="2.7.7.7"/>
    </reaction>
</comment>
<proteinExistence type="inferred from homology"/>
<keyword evidence="6" id="KW-0239">DNA-directed DNA polymerase</keyword>
<dbReference type="SUPFAM" id="SSF48019">
    <property type="entry name" value="post-AAA+ oligomerization domain-like"/>
    <property type="match status" value="1"/>
</dbReference>
<evidence type="ECO:0000256" key="2">
    <source>
        <dbReference type="ARBA" id="ARBA00017703"/>
    </source>
</evidence>
<dbReference type="SUPFAM" id="SSF52540">
    <property type="entry name" value="P-loop containing nucleoside triphosphate hydrolases"/>
    <property type="match status" value="1"/>
</dbReference>
<dbReference type="Gene3D" id="1.20.272.10">
    <property type="match status" value="1"/>
</dbReference>
<dbReference type="GO" id="GO:0006261">
    <property type="term" value="P:DNA-templated DNA replication"/>
    <property type="evidence" value="ECO:0007669"/>
    <property type="project" value="TreeGrafter"/>
</dbReference>
<evidence type="ECO:0000256" key="1">
    <source>
        <dbReference type="ARBA" id="ARBA00012417"/>
    </source>
</evidence>
<evidence type="ECO:0000313" key="11">
    <source>
        <dbReference type="EMBL" id="VFK56538.1"/>
    </source>
</evidence>
<dbReference type="AlphaFoldDB" id="A0A450ZS07"/>
<comment type="similarity">
    <text evidence="7">Belongs to the DNA polymerase HolA subunit family.</text>
</comment>
<dbReference type="GO" id="GO:0003677">
    <property type="term" value="F:DNA binding"/>
    <property type="evidence" value="ECO:0007669"/>
    <property type="project" value="InterPro"/>
</dbReference>
<dbReference type="InterPro" id="IPR008921">
    <property type="entry name" value="DNA_pol3_clamp-load_cplx_C"/>
</dbReference>
<accession>A0A450ZS07</accession>
<keyword evidence="5" id="KW-0235">DNA replication</keyword>
<dbReference type="InterPro" id="IPR010372">
    <property type="entry name" value="DNA_pol3_delta_N"/>
</dbReference>
<reference evidence="11" key="1">
    <citation type="submission" date="2019-02" db="EMBL/GenBank/DDBJ databases">
        <authorList>
            <person name="Gruber-Vodicka R. H."/>
            <person name="Seah K. B. B."/>
        </authorList>
    </citation>
    <scope>NUCLEOTIDE SEQUENCE</scope>
    <source>
        <strain evidence="11">BECK_BY1</strain>
    </source>
</reference>
<evidence type="ECO:0000256" key="5">
    <source>
        <dbReference type="ARBA" id="ARBA00022705"/>
    </source>
</evidence>
<dbReference type="PANTHER" id="PTHR34388">
    <property type="entry name" value="DNA POLYMERASE III SUBUNIT DELTA"/>
    <property type="match status" value="1"/>
</dbReference>
<dbReference type="PANTHER" id="PTHR34388:SF1">
    <property type="entry name" value="DNA POLYMERASE III SUBUNIT DELTA"/>
    <property type="match status" value="1"/>
</dbReference>
<name>A0A450ZS07_9GAMM</name>
<dbReference type="Gene3D" id="3.40.50.300">
    <property type="entry name" value="P-loop containing nucleotide triphosphate hydrolases"/>
    <property type="match status" value="1"/>
</dbReference>
<organism evidence="11">
    <name type="scientific">Candidatus Kentrum sp. TUN</name>
    <dbReference type="NCBI Taxonomy" id="2126343"/>
    <lineage>
        <taxon>Bacteria</taxon>
        <taxon>Pseudomonadati</taxon>
        <taxon>Pseudomonadota</taxon>
        <taxon>Gammaproteobacteria</taxon>
        <taxon>Candidatus Kentrum</taxon>
    </lineage>
</organism>
<evidence type="ECO:0000256" key="8">
    <source>
        <dbReference type="ARBA" id="ARBA00049244"/>
    </source>
</evidence>
<dbReference type="CDD" id="cd18138">
    <property type="entry name" value="HLD_clamp_pol_III_delta"/>
    <property type="match status" value="1"/>
</dbReference>
<dbReference type="EMBL" id="CAADFX010000049">
    <property type="protein sequence ID" value="VFK56538.1"/>
    <property type="molecule type" value="Genomic_DNA"/>
</dbReference>
<dbReference type="GO" id="GO:0009360">
    <property type="term" value="C:DNA polymerase III complex"/>
    <property type="evidence" value="ECO:0007669"/>
    <property type="project" value="UniProtKB-UniRule"/>
</dbReference>
<feature type="domain" description="DNA polymerase III delta N-terminal" evidence="10">
    <location>
        <begin position="20"/>
        <end position="132"/>
    </location>
</feature>
<evidence type="ECO:0000256" key="3">
    <source>
        <dbReference type="ARBA" id="ARBA00022679"/>
    </source>
</evidence>
<gene>
    <name evidence="11" type="ORF">BECKTUN1418D_GA0071000_10492</name>
</gene>
<evidence type="ECO:0000256" key="4">
    <source>
        <dbReference type="ARBA" id="ARBA00022695"/>
    </source>
</evidence>
<evidence type="ECO:0000256" key="9">
    <source>
        <dbReference type="NCBIfam" id="TIGR01128"/>
    </source>
</evidence>
<dbReference type="InterPro" id="IPR027417">
    <property type="entry name" value="P-loop_NTPase"/>
</dbReference>
<keyword evidence="4" id="KW-0548">Nucleotidyltransferase</keyword>
<dbReference type="NCBIfam" id="TIGR01128">
    <property type="entry name" value="holA"/>
    <property type="match status" value="1"/>
</dbReference>
<evidence type="ECO:0000256" key="6">
    <source>
        <dbReference type="ARBA" id="ARBA00022932"/>
    </source>
</evidence>
<dbReference type="GO" id="GO:0003887">
    <property type="term" value="F:DNA-directed DNA polymerase activity"/>
    <property type="evidence" value="ECO:0007669"/>
    <property type="project" value="UniProtKB-UniRule"/>
</dbReference>